<reference evidence="2 3" key="1">
    <citation type="submission" date="2015-07" db="EMBL/GenBank/DDBJ databases">
        <title>The genome of Dufourea novaeangliae.</title>
        <authorList>
            <person name="Pan H."/>
            <person name="Kapheim K."/>
        </authorList>
    </citation>
    <scope>NUCLEOTIDE SEQUENCE [LARGE SCALE GENOMIC DNA]</scope>
    <source>
        <strain evidence="2">0120121106</strain>
        <tissue evidence="2">Whole body</tissue>
    </source>
</reference>
<feature type="compositionally biased region" description="Polar residues" evidence="1">
    <location>
        <begin position="12"/>
        <end position="24"/>
    </location>
</feature>
<sequence>MQQSEAPESRSSRPTNLTENNNTAEPVKSYANATKSESFPTKDQAIILLAVDGITINEYACAVGSIIGPKALRYISRISNGRICIYLDKKETVPKLIEKHKYITINTTLK</sequence>
<dbReference type="Proteomes" id="UP000076502">
    <property type="component" value="Unassembled WGS sequence"/>
</dbReference>
<dbReference type="AlphaFoldDB" id="A0A154PIP4"/>
<evidence type="ECO:0000313" key="2">
    <source>
        <dbReference type="EMBL" id="KZC11070.1"/>
    </source>
</evidence>
<dbReference type="EMBL" id="KQ434901">
    <property type="protein sequence ID" value="KZC11070.1"/>
    <property type="molecule type" value="Genomic_DNA"/>
</dbReference>
<protein>
    <submittedName>
        <fullName evidence="2">Uncharacterized protein</fullName>
    </submittedName>
</protein>
<organism evidence="2 3">
    <name type="scientific">Dufourea novaeangliae</name>
    <name type="common">Sweat bee</name>
    <dbReference type="NCBI Taxonomy" id="178035"/>
    <lineage>
        <taxon>Eukaryota</taxon>
        <taxon>Metazoa</taxon>
        <taxon>Ecdysozoa</taxon>
        <taxon>Arthropoda</taxon>
        <taxon>Hexapoda</taxon>
        <taxon>Insecta</taxon>
        <taxon>Pterygota</taxon>
        <taxon>Neoptera</taxon>
        <taxon>Endopterygota</taxon>
        <taxon>Hymenoptera</taxon>
        <taxon>Apocrita</taxon>
        <taxon>Aculeata</taxon>
        <taxon>Apoidea</taxon>
        <taxon>Anthophila</taxon>
        <taxon>Halictidae</taxon>
        <taxon>Rophitinae</taxon>
        <taxon>Dufourea</taxon>
    </lineage>
</organism>
<evidence type="ECO:0000256" key="1">
    <source>
        <dbReference type="SAM" id="MobiDB-lite"/>
    </source>
</evidence>
<keyword evidence="3" id="KW-1185">Reference proteome</keyword>
<name>A0A154PIP4_DUFNO</name>
<gene>
    <name evidence="2" type="ORF">WN55_02618</name>
</gene>
<feature type="region of interest" description="Disordered" evidence="1">
    <location>
        <begin position="1"/>
        <end position="38"/>
    </location>
</feature>
<evidence type="ECO:0000313" key="3">
    <source>
        <dbReference type="Proteomes" id="UP000076502"/>
    </source>
</evidence>
<proteinExistence type="predicted"/>
<accession>A0A154PIP4</accession>